<name>A0A4Q9H196_9BURK</name>
<keyword evidence="2" id="KW-1133">Transmembrane helix</keyword>
<feature type="region of interest" description="Disordered" evidence="1">
    <location>
        <begin position="1"/>
        <end position="20"/>
    </location>
</feature>
<proteinExistence type="predicted"/>
<feature type="transmembrane region" description="Helical" evidence="2">
    <location>
        <begin position="30"/>
        <end position="50"/>
    </location>
</feature>
<dbReference type="OrthoDB" id="9180342at2"/>
<dbReference type="Gene3D" id="3.40.30.10">
    <property type="entry name" value="Glutaredoxin"/>
    <property type="match status" value="1"/>
</dbReference>
<dbReference type="EMBL" id="SIXI01000002">
    <property type="protein sequence ID" value="TBO32962.1"/>
    <property type="molecule type" value="Genomic_DNA"/>
</dbReference>
<evidence type="ECO:0008006" key="5">
    <source>
        <dbReference type="Google" id="ProtNLM"/>
    </source>
</evidence>
<dbReference type="SUPFAM" id="SSF52833">
    <property type="entry name" value="Thioredoxin-like"/>
    <property type="match status" value="1"/>
</dbReference>
<dbReference type="InterPro" id="IPR036249">
    <property type="entry name" value="Thioredoxin-like_sf"/>
</dbReference>
<evidence type="ECO:0000256" key="2">
    <source>
        <dbReference type="SAM" id="Phobius"/>
    </source>
</evidence>
<keyword evidence="2" id="KW-0472">Membrane</keyword>
<reference evidence="3 4" key="1">
    <citation type="submission" date="2019-02" db="EMBL/GenBank/DDBJ databases">
        <title>Aquabacterium sp. strain KMB7.</title>
        <authorList>
            <person name="Chen W.-M."/>
        </authorList>
    </citation>
    <scope>NUCLEOTIDE SEQUENCE [LARGE SCALE GENOMIC DNA]</scope>
    <source>
        <strain evidence="3 4">KMB7</strain>
    </source>
</reference>
<sequence length="219" mass="24339">MVRLSVHSLPDPAGPPADAARTRQGRWKMLLVLLVCAAPVLASYFMYYVVRPDGRTNHGTLIQPSRAMPSAQALPLRDLTGQAVDPATLKGQWLLVTVAGGACDAACENKLYLQRQLRESLGKDKDRLDRVWLIDDGQPMRANLQSAMQGATVLQVPRSALAAWLQPEADQTLQAHWYLVDPMGQWMMRFPAQAEPRKVLKDLTRLMRASSSWDEAGRP</sequence>
<protein>
    <recommendedName>
        <fullName evidence="5">Cytochrome C oxidase subunit I</fullName>
    </recommendedName>
</protein>
<keyword evidence="2" id="KW-0812">Transmembrane</keyword>
<dbReference type="RefSeq" id="WP_130967228.1">
    <property type="nucleotide sequence ID" value="NZ_SIXI01000002.1"/>
</dbReference>
<comment type="caution">
    <text evidence="3">The sequence shown here is derived from an EMBL/GenBank/DDBJ whole genome shotgun (WGS) entry which is preliminary data.</text>
</comment>
<accession>A0A4Q9H196</accession>
<evidence type="ECO:0000256" key="1">
    <source>
        <dbReference type="SAM" id="MobiDB-lite"/>
    </source>
</evidence>
<dbReference type="AlphaFoldDB" id="A0A4Q9H196"/>
<dbReference type="Proteomes" id="UP000292120">
    <property type="component" value="Unassembled WGS sequence"/>
</dbReference>
<organism evidence="3 4">
    <name type="scientific">Aquabacterium lacunae</name>
    <dbReference type="NCBI Taxonomy" id="2528630"/>
    <lineage>
        <taxon>Bacteria</taxon>
        <taxon>Pseudomonadati</taxon>
        <taxon>Pseudomonadota</taxon>
        <taxon>Betaproteobacteria</taxon>
        <taxon>Burkholderiales</taxon>
        <taxon>Aquabacterium</taxon>
    </lineage>
</organism>
<gene>
    <name evidence="3" type="ORF">EYS42_07335</name>
</gene>
<evidence type="ECO:0000313" key="4">
    <source>
        <dbReference type="Proteomes" id="UP000292120"/>
    </source>
</evidence>
<evidence type="ECO:0000313" key="3">
    <source>
        <dbReference type="EMBL" id="TBO32962.1"/>
    </source>
</evidence>
<keyword evidence="4" id="KW-1185">Reference proteome</keyword>